<evidence type="ECO:0000259" key="3">
    <source>
        <dbReference type="SMART" id="SM00507"/>
    </source>
</evidence>
<reference evidence="4 5" key="1">
    <citation type="submission" date="2024-03" db="EMBL/GenBank/DDBJ databases">
        <title>YIM 134122 draft genome.</title>
        <authorList>
            <person name="Zuo S."/>
            <person name="Xiong L."/>
        </authorList>
    </citation>
    <scope>NUCLEOTIDE SEQUENCE [LARGE SCALE GENOMIC DNA]</scope>
    <source>
        <strain evidence="4 5">YIM 134122</strain>
    </source>
</reference>
<dbReference type="EMBL" id="JBCLVG010000001">
    <property type="protein sequence ID" value="MEN1946353.1"/>
    <property type="molecule type" value="Genomic_DNA"/>
</dbReference>
<proteinExistence type="inferred from homology"/>
<dbReference type="CDD" id="cd00085">
    <property type="entry name" value="HNHc"/>
    <property type="match status" value="1"/>
</dbReference>
<dbReference type="Proteomes" id="UP001425155">
    <property type="component" value="Unassembled WGS sequence"/>
</dbReference>
<comment type="caution">
    <text evidence="4">The sequence shown here is derived from an EMBL/GenBank/DDBJ whole genome shotgun (WGS) entry which is preliminary data.</text>
</comment>
<keyword evidence="2" id="KW-0732">Signal</keyword>
<dbReference type="Pfam" id="PF02720">
    <property type="entry name" value="DUF222"/>
    <property type="match status" value="1"/>
</dbReference>
<feature type="chain" id="PRO_5047378405" evidence="2">
    <location>
        <begin position="23"/>
        <end position="492"/>
    </location>
</feature>
<evidence type="ECO:0000256" key="2">
    <source>
        <dbReference type="SAM" id="SignalP"/>
    </source>
</evidence>
<feature type="signal peptide" evidence="2">
    <location>
        <begin position="1"/>
        <end position="22"/>
    </location>
</feature>
<evidence type="ECO:0000313" key="5">
    <source>
        <dbReference type="Proteomes" id="UP001425155"/>
    </source>
</evidence>
<comment type="similarity">
    <text evidence="1">Belongs to the Rv1128c/1148c/1588c/1702c/1945/3466 family.</text>
</comment>
<sequence>MPAPALLLTGMTASLVSSGVCAATFAGLADDELLSTQAASATARHEVDRISALAAAEIARRSTPEHGLDSLARRSGFADADTLLVSLTGSTKAEARSLARVGEMIAVTDAAIDLSAARDADPDLAAVVPPVETPWYAALAVLVTAGRLTVAVADVIQAGLGEITDAVTADDLEAALAALLTELLGADGTHRVHVAEARNAARAARDLIDTAGVAVREAALRNKQYWRQWIGPDGMYRGEYALDPENGALLQSVHDQLTHPRRQPDPKKRAFGAAPVRDPFVERSARERDAAEGLVQLVRAGASVDPMRLLDTETPSVRVVVNEQALRTGSGFAALEGHPGAVSLATIERGLCAGYLPVLFSATGQPLNLGRDERLFTRTQRIAITLRDGGCLEPDCDRPPSWTEVHHIKHWKRDHGNTDVADGVLLCRRGHLRVHNEGWEISRDNHDRYWLIPPPIIDPTQTPRLMKPKTMAEITHPVTLPAALEPAATATG</sequence>
<evidence type="ECO:0000313" key="4">
    <source>
        <dbReference type="EMBL" id="MEN1946353.1"/>
    </source>
</evidence>
<dbReference type="InterPro" id="IPR003615">
    <property type="entry name" value="HNH_nuc"/>
</dbReference>
<name>A0ABU9W2Y1_9MICO</name>
<dbReference type="InterPro" id="IPR003870">
    <property type="entry name" value="DUF222"/>
</dbReference>
<organism evidence="4 5">
    <name type="scientific">Leifsonia stereocauli</name>
    <dbReference type="NCBI Taxonomy" id="3134136"/>
    <lineage>
        <taxon>Bacteria</taxon>
        <taxon>Bacillati</taxon>
        <taxon>Actinomycetota</taxon>
        <taxon>Actinomycetes</taxon>
        <taxon>Micrococcales</taxon>
        <taxon>Microbacteriaceae</taxon>
        <taxon>Leifsonia</taxon>
    </lineage>
</organism>
<feature type="domain" description="HNH nuclease" evidence="3">
    <location>
        <begin position="379"/>
        <end position="432"/>
    </location>
</feature>
<protein>
    <submittedName>
        <fullName evidence="4">DUF222 domain-containing protein</fullName>
    </submittedName>
</protein>
<dbReference type="Pfam" id="PF01844">
    <property type="entry name" value="HNH"/>
    <property type="match status" value="1"/>
</dbReference>
<dbReference type="RefSeq" id="WP_342112800.1">
    <property type="nucleotide sequence ID" value="NZ_JBCAUN010000001.1"/>
</dbReference>
<accession>A0ABU9W2Y1</accession>
<gene>
    <name evidence="4" type="ORF">WJX64_07345</name>
</gene>
<keyword evidence="5" id="KW-1185">Reference proteome</keyword>
<evidence type="ECO:0000256" key="1">
    <source>
        <dbReference type="ARBA" id="ARBA00023450"/>
    </source>
</evidence>
<dbReference type="SMART" id="SM00507">
    <property type="entry name" value="HNHc"/>
    <property type="match status" value="1"/>
</dbReference>
<dbReference type="InterPro" id="IPR002711">
    <property type="entry name" value="HNH"/>
</dbReference>